<dbReference type="Proteomes" id="UP000663855">
    <property type="component" value="Unassembled WGS sequence"/>
</dbReference>
<proteinExistence type="predicted"/>
<dbReference type="Proteomes" id="UP000676336">
    <property type="component" value="Unassembled WGS sequence"/>
</dbReference>
<dbReference type="EMBL" id="CAJNOV010009177">
    <property type="protein sequence ID" value="CAF1354141.1"/>
    <property type="molecule type" value="Genomic_DNA"/>
</dbReference>
<evidence type="ECO:0000313" key="1">
    <source>
        <dbReference type="EMBL" id="CAF1354141.1"/>
    </source>
</evidence>
<dbReference type="AlphaFoldDB" id="A0A815HRJ7"/>
<accession>A0A815HRJ7</accession>
<evidence type="ECO:0000313" key="2">
    <source>
        <dbReference type="EMBL" id="CAF3989186.1"/>
    </source>
</evidence>
<sequence length="104" mass="11599">MDFKKNKLTNKKKRCVEQLCAANPEVAAESSKIFRPTTMRMQIEEGCLDLLQIIVEIARPNSASSHDGKKQVVTVPGSLRKLQAIEPPSKHEDLDFTAASLKHI</sequence>
<name>A0A815HRJ7_9BILA</name>
<evidence type="ECO:0000313" key="3">
    <source>
        <dbReference type="Proteomes" id="UP000663855"/>
    </source>
</evidence>
<gene>
    <name evidence="1" type="ORF">CJN711_LOCUS19580</name>
    <name evidence="2" type="ORF">SMN809_LOCUS11301</name>
</gene>
<comment type="caution">
    <text evidence="1">The sequence shown here is derived from an EMBL/GenBank/DDBJ whole genome shotgun (WGS) entry which is preliminary data.</text>
</comment>
<organism evidence="1 3">
    <name type="scientific">Rotaria magnacalcarata</name>
    <dbReference type="NCBI Taxonomy" id="392030"/>
    <lineage>
        <taxon>Eukaryota</taxon>
        <taxon>Metazoa</taxon>
        <taxon>Spiralia</taxon>
        <taxon>Gnathifera</taxon>
        <taxon>Rotifera</taxon>
        <taxon>Eurotatoria</taxon>
        <taxon>Bdelloidea</taxon>
        <taxon>Philodinida</taxon>
        <taxon>Philodinidae</taxon>
        <taxon>Rotaria</taxon>
    </lineage>
</organism>
<protein>
    <submittedName>
        <fullName evidence="1">Uncharacterized protein</fullName>
    </submittedName>
</protein>
<reference evidence="1" key="1">
    <citation type="submission" date="2021-02" db="EMBL/GenBank/DDBJ databases">
        <authorList>
            <person name="Nowell W R."/>
        </authorList>
    </citation>
    <scope>NUCLEOTIDE SEQUENCE</scope>
</reference>
<dbReference type="EMBL" id="CAJOBI010004047">
    <property type="protein sequence ID" value="CAF3989186.1"/>
    <property type="molecule type" value="Genomic_DNA"/>
</dbReference>